<dbReference type="Proteomes" id="UP000289340">
    <property type="component" value="Chromosome 11"/>
</dbReference>
<dbReference type="GO" id="GO:0003700">
    <property type="term" value="F:DNA-binding transcription factor activity"/>
    <property type="evidence" value="ECO:0007669"/>
    <property type="project" value="InterPro"/>
</dbReference>
<feature type="domain" description="TCP" evidence="6">
    <location>
        <begin position="22"/>
        <end position="76"/>
    </location>
</feature>
<comment type="subcellular location">
    <subcellularLocation>
        <location evidence="1">Nucleus</location>
    </subcellularLocation>
</comment>
<gene>
    <name evidence="7" type="ORF">D0Y65_030249</name>
</gene>
<comment type="caution">
    <text evidence="7">The sequence shown here is derived from an EMBL/GenBank/DDBJ whole genome shotgun (WGS) entry which is preliminary data.</text>
</comment>
<keyword evidence="3" id="KW-0238">DNA-binding</keyword>
<reference evidence="7 8" key="1">
    <citation type="submission" date="2018-09" db="EMBL/GenBank/DDBJ databases">
        <title>A high-quality reference genome of wild soybean provides a powerful tool to mine soybean genomes.</title>
        <authorList>
            <person name="Xie M."/>
            <person name="Chung C.Y.L."/>
            <person name="Li M.-W."/>
            <person name="Wong F.-L."/>
            <person name="Chan T.-F."/>
            <person name="Lam H.-M."/>
        </authorList>
    </citation>
    <scope>NUCLEOTIDE SEQUENCE [LARGE SCALE GENOMIC DNA]</scope>
    <source>
        <strain evidence="8">cv. W05</strain>
        <tissue evidence="7">Hypocotyl of etiolated seedlings</tissue>
    </source>
</reference>
<name>A0A445I3E9_GLYSO</name>
<sequence length="227" mass="25008">MASETPITLKAINTKLPSLKAKKDRHTKVNGRERRVLLPPLCAARVFQLTHELGYKTHGETIEWLLRQAEPSIIAATGTGILPSSMVVSASTSTPSLCEDESTIGMHTNPMVVSTDNEIESKKEFLPLDLDSLANFDVEFSANELLATSDEVLHWARSVAHEIGFVAVIMRSNTNIGVRARTSFLLIACKKSGEYRLKKNDLVRTRTDSRKCGCSFKLRAKPVLGGE</sequence>
<evidence type="ECO:0000259" key="6">
    <source>
        <dbReference type="PROSITE" id="PS51369"/>
    </source>
</evidence>
<dbReference type="Pfam" id="PF03634">
    <property type="entry name" value="TCP"/>
    <property type="match status" value="1"/>
</dbReference>
<evidence type="ECO:0000256" key="4">
    <source>
        <dbReference type="ARBA" id="ARBA00023163"/>
    </source>
</evidence>
<dbReference type="GO" id="GO:0043565">
    <property type="term" value="F:sequence-specific DNA binding"/>
    <property type="evidence" value="ECO:0007669"/>
    <property type="project" value="TreeGrafter"/>
</dbReference>
<keyword evidence="5" id="KW-0539">Nucleus</keyword>
<evidence type="ECO:0000313" key="7">
    <source>
        <dbReference type="EMBL" id="RZB80452.1"/>
    </source>
</evidence>
<dbReference type="PANTHER" id="PTHR31072">
    <property type="entry name" value="TRANSCRIPTION FACTOR TCP4-RELATED"/>
    <property type="match status" value="1"/>
</dbReference>
<keyword evidence="4" id="KW-0804">Transcription</keyword>
<protein>
    <submittedName>
        <fullName evidence="7">Transcription factor TCP21</fullName>
    </submittedName>
</protein>
<dbReference type="InterPro" id="IPR005333">
    <property type="entry name" value="Transcription_factor_TCP"/>
</dbReference>
<evidence type="ECO:0000256" key="1">
    <source>
        <dbReference type="ARBA" id="ARBA00004123"/>
    </source>
</evidence>
<evidence type="ECO:0000256" key="3">
    <source>
        <dbReference type="ARBA" id="ARBA00023125"/>
    </source>
</evidence>
<dbReference type="EMBL" id="QZWG01000011">
    <property type="protein sequence ID" value="RZB80452.1"/>
    <property type="molecule type" value="Genomic_DNA"/>
</dbReference>
<proteinExistence type="predicted"/>
<evidence type="ECO:0000256" key="5">
    <source>
        <dbReference type="ARBA" id="ARBA00023242"/>
    </source>
</evidence>
<dbReference type="PROSITE" id="PS51369">
    <property type="entry name" value="TCP"/>
    <property type="match status" value="1"/>
</dbReference>
<dbReference type="PANTHER" id="PTHR31072:SF243">
    <property type="entry name" value="TRANSCRIPTION FACTOR PCF1-LIKE"/>
    <property type="match status" value="1"/>
</dbReference>
<keyword evidence="2" id="KW-0805">Transcription regulation</keyword>
<dbReference type="InterPro" id="IPR017887">
    <property type="entry name" value="TF_TCP_subgr"/>
</dbReference>
<organism evidence="7 8">
    <name type="scientific">Glycine soja</name>
    <name type="common">Wild soybean</name>
    <dbReference type="NCBI Taxonomy" id="3848"/>
    <lineage>
        <taxon>Eukaryota</taxon>
        <taxon>Viridiplantae</taxon>
        <taxon>Streptophyta</taxon>
        <taxon>Embryophyta</taxon>
        <taxon>Tracheophyta</taxon>
        <taxon>Spermatophyta</taxon>
        <taxon>Magnoliopsida</taxon>
        <taxon>eudicotyledons</taxon>
        <taxon>Gunneridae</taxon>
        <taxon>Pentapetalae</taxon>
        <taxon>rosids</taxon>
        <taxon>fabids</taxon>
        <taxon>Fabales</taxon>
        <taxon>Fabaceae</taxon>
        <taxon>Papilionoideae</taxon>
        <taxon>50 kb inversion clade</taxon>
        <taxon>NPAAA clade</taxon>
        <taxon>indigoferoid/millettioid clade</taxon>
        <taxon>Phaseoleae</taxon>
        <taxon>Glycine</taxon>
        <taxon>Glycine subgen. Soja</taxon>
    </lineage>
</organism>
<dbReference type="GO" id="GO:0005634">
    <property type="term" value="C:nucleus"/>
    <property type="evidence" value="ECO:0007669"/>
    <property type="project" value="UniProtKB-SubCell"/>
</dbReference>
<keyword evidence="8" id="KW-1185">Reference proteome</keyword>
<evidence type="ECO:0000256" key="2">
    <source>
        <dbReference type="ARBA" id="ARBA00023015"/>
    </source>
</evidence>
<evidence type="ECO:0000313" key="8">
    <source>
        <dbReference type="Proteomes" id="UP000289340"/>
    </source>
</evidence>
<dbReference type="AlphaFoldDB" id="A0A445I3E9"/>
<accession>A0A445I3E9</accession>